<dbReference type="Proteomes" id="UP000821845">
    <property type="component" value="Chromosome 2"/>
</dbReference>
<evidence type="ECO:0000313" key="2">
    <source>
        <dbReference type="Proteomes" id="UP000821845"/>
    </source>
</evidence>
<evidence type="ECO:0000313" key="1">
    <source>
        <dbReference type="EMBL" id="KAH6938024.1"/>
    </source>
</evidence>
<reference evidence="1" key="1">
    <citation type="submission" date="2020-05" db="EMBL/GenBank/DDBJ databases">
        <title>Large-scale comparative analyses of tick genomes elucidate their genetic diversity and vector capacities.</title>
        <authorList>
            <person name="Jia N."/>
            <person name="Wang J."/>
            <person name="Shi W."/>
            <person name="Du L."/>
            <person name="Sun Y."/>
            <person name="Zhan W."/>
            <person name="Jiang J."/>
            <person name="Wang Q."/>
            <person name="Zhang B."/>
            <person name="Ji P."/>
            <person name="Sakyi L.B."/>
            <person name="Cui X."/>
            <person name="Yuan T."/>
            <person name="Jiang B."/>
            <person name="Yang W."/>
            <person name="Lam T.T.-Y."/>
            <person name="Chang Q."/>
            <person name="Ding S."/>
            <person name="Wang X."/>
            <person name="Zhu J."/>
            <person name="Ruan X."/>
            <person name="Zhao L."/>
            <person name="Wei J."/>
            <person name="Que T."/>
            <person name="Du C."/>
            <person name="Cheng J."/>
            <person name="Dai P."/>
            <person name="Han X."/>
            <person name="Huang E."/>
            <person name="Gao Y."/>
            <person name="Liu J."/>
            <person name="Shao H."/>
            <person name="Ye R."/>
            <person name="Li L."/>
            <person name="Wei W."/>
            <person name="Wang X."/>
            <person name="Wang C."/>
            <person name="Yang T."/>
            <person name="Huo Q."/>
            <person name="Li W."/>
            <person name="Guo W."/>
            <person name="Chen H."/>
            <person name="Zhou L."/>
            <person name="Ni X."/>
            <person name="Tian J."/>
            <person name="Zhou Y."/>
            <person name="Sheng Y."/>
            <person name="Liu T."/>
            <person name="Pan Y."/>
            <person name="Xia L."/>
            <person name="Li J."/>
            <person name="Zhao F."/>
            <person name="Cao W."/>
        </authorList>
    </citation>
    <scope>NUCLEOTIDE SEQUENCE</scope>
    <source>
        <strain evidence="1">Hyas-2018</strain>
    </source>
</reference>
<sequence length="927" mass="104538">MRVVARICEWGFASWSIVTPPLLPRAGDSVVAAAPQDDSSKLPTDSTGEAKNLPPRSHGSVEQRDVYCAIKLDQEEIFRTTTKEKTLNPFFSEDFQFEVPREFRYLSVYVAERERASNKDKVLGKGKAHISVRLEPSTKSSIYGPCAKLVVRQDFAHSYCAYHYHCRVCYTRVTECSDLNLVNGSCNPYAQVTLCHGNTKQETRKSKVRRKTVCPRFEDTFAFDLKPQRSDKQIRSIKDEFSNLELRVCLQHDLSGVGGMFGSSFLGEVRIPVRDLGLERGCSHQAWYLLQPRSEGQRSPPTATGSSSANGAAAGSLGSLRLKLFFTSDRVFSSHFYRDLRELLLMSPNVKPVTSSAAYVLGEMVQHKDDAAQPLVKIFKSHSSVLPLLRALASWEVASATDPHTIFRGNTLVSKCVDEYMKLTGMLYLQDTLKTVVAKILTERLPCEIDPTRLKDGESLKVNEAHLRGYVGSALSAIVGSWVACPWELCDLFSMLRSLAADRFPGRKELQYSVISVFLFLRFFAAAILSPKLFELSSRPIDEQSHRTLTLVSKSIQTLGNLVSSTSAQPFYKEDYMKEFYENFITEEHKEAVRQYLELISLKNVPMRNLDTPSIVLKEGTMTKRAQGRNKLGLKNFKRRYFCLTTKELYYSKTKDSSPLCTIPLYEILGVEKVQEDSFKMKNVFQVIQKSRALYIQANNCVEEKEWRTILTRICHFNLCRIHTYHPAAFLKGHWLCCKEESETAPGCSPVTSYNLADIKVTIDTDREMQRVHSIFLKQMPVIERLIETCQQQLQSTAVPGVEFRLPPGFVLEDPASLHTTLCSIKTFVENMEVKHERHRHHLYRQTQYGSKQAPIGDDNYLLMFARQQQQRTASVPTPSSLARPLTSDLNIPVPPLPAPALPPLPAPALPSVASANGSLVSHMDVP</sequence>
<keyword evidence="2" id="KW-1185">Reference proteome</keyword>
<proteinExistence type="predicted"/>
<comment type="caution">
    <text evidence="1">The sequence shown here is derived from an EMBL/GenBank/DDBJ whole genome shotgun (WGS) entry which is preliminary data.</text>
</comment>
<organism evidence="1 2">
    <name type="scientific">Hyalomma asiaticum</name>
    <name type="common">Tick</name>
    <dbReference type="NCBI Taxonomy" id="266040"/>
    <lineage>
        <taxon>Eukaryota</taxon>
        <taxon>Metazoa</taxon>
        <taxon>Ecdysozoa</taxon>
        <taxon>Arthropoda</taxon>
        <taxon>Chelicerata</taxon>
        <taxon>Arachnida</taxon>
        <taxon>Acari</taxon>
        <taxon>Parasitiformes</taxon>
        <taxon>Ixodida</taxon>
        <taxon>Ixodoidea</taxon>
        <taxon>Ixodidae</taxon>
        <taxon>Hyalomminae</taxon>
        <taxon>Hyalomma</taxon>
    </lineage>
</organism>
<accession>A0ACB7SVT8</accession>
<protein>
    <submittedName>
        <fullName evidence="1">Uncharacterized protein</fullName>
    </submittedName>
</protein>
<name>A0ACB7SVT8_HYAAI</name>
<gene>
    <name evidence="1" type="ORF">HPB50_006510</name>
</gene>
<dbReference type="EMBL" id="CM023482">
    <property type="protein sequence ID" value="KAH6938024.1"/>
    <property type="molecule type" value="Genomic_DNA"/>
</dbReference>